<sequence length="372" mass="42457">MHGADPNQIARPNRKIPSTKNAEYWSPLHIVCQYGNIEIAQILLDSGADLNMPNNFGATPLHILAQHPMFDLMNLFIQKGADLNKRDRDKETPLILAVRARIVENVERLINTENINMSNINQDTAVHIACQNGFSEILNILISHDANIHLKNKDGNMPIHIATIYKQRECVEILIEAGANILELNDRYKSAFAMSTGEITTLMKKEIEKFHKQNKNLDLRHADQVTIALSKNTRASSRTSFRQSSRQSQNSQTQSRISSRASSRASSRLSSTKQQTSRQQENINDQKLDKDEDQRSVVSKTSRYADSKTKRKTQQPTEIEYLEDYMQTIDTIIEDAHSRFDIQIKDVKQELADLIEDLEKYDIVPSNDQSQK</sequence>
<feature type="repeat" description="ANK" evidence="3">
    <location>
        <begin position="23"/>
        <end position="55"/>
    </location>
</feature>
<feature type="compositionally biased region" description="Low complexity" evidence="4">
    <location>
        <begin position="233"/>
        <end position="272"/>
    </location>
</feature>
<comment type="caution">
    <text evidence="5">The sequence shown here is derived from an EMBL/GenBank/DDBJ whole genome shotgun (WGS) entry which is preliminary data.</text>
</comment>
<dbReference type="InterPro" id="IPR036770">
    <property type="entry name" value="Ankyrin_rpt-contain_sf"/>
</dbReference>
<feature type="compositionally biased region" description="Basic and acidic residues" evidence="4">
    <location>
        <begin position="284"/>
        <end position="295"/>
    </location>
</feature>
<gene>
    <name evidence="7" type="ORF">M9Y10_011336</name>
    <name evidence="6" type="ORF">M9Y10_026926</name>
    <name evidence="5" type="ORF">M9Y10_040010</name>
</gene>
<dbReference type="SUPFAM" id="SSF48403">
    <property type="entry name" value="Ankyrin repeat"/>
    <property type="match status" value="1"/>
</dbReference>
<dbReference type="EMBL" id="JAPFFF010000618">
    <property type="protein sequence ID" value="KAK8833866.1"/>
    <property type="molecule type" value="Genomic_DNA"/>
</dbReference>
<evidence type="ECO:0000313" key="7">
    <source>
        <dbReference type="EMBL" id="KAK8863648.1"/>
    </source>
</evidence>
<evidence type="ECO:0000313" key="6">
    <source>
        <dbReference type="EMBL" id="KAK8834618.1"/>
    </source>
</evidence>
<proteinExistence type="predicted"/>
<dbReference type="EMBL" id="JAPFFF010000355">
    <property type="protein sequence ID" value="KAK8834618.1"/>
    <property type="molecule type" value="Genomic_DNA"/>
</dbReference>
<feature type="repeat" description="ANK" evidence="3">
    <location>
        <begin position="154"/>
        <end position="186"/>
    </location>
</feature>
<keyword evidence="1" id="KW-0677">Repeat</keyword>
<evidence type="ECO:0000256" key="2">
    <source>
        <dbReference type="ARBA" id="ARBA00023043"/>
    </source>
</evidence>
<feature type="repeat" description="ANK" evidence="3">
    <location>
        <begin position="56"/>
        <end position="88"/>
    </location>
</feature>
<dbReference type="InterPro" id="IPR002110">
    <property type="entry name" value="Ankyrin_rpt"/>
</dbReference>
<feature type="region of interest" description="Disordered" evidence="4">
    <location>
        <begin position="229"/>
        <end position="315"/>
    </location>
</feature>
<organism evidence="5 8">
    <name type="scientific">Tritrichomonas musculus</name>
    <dbReference type="NCBI Taxonomy" id="1915356"/>
    <lineage>
        <taxon>Eukaryota</taxon>
        <taxon>Metamonada</taxon>
        <taxon>Parabasalia</taxon>
        <taxon>Tritrichomonadida</taxon>
        <taxon>Tritrichomonadidae</taxon>
        <taxon>Tritrichomonas</taxon>
    </lineage>
</organism>
<protein>
    <recommendedName>
        <fullName evidence="9">Ankyrin repeat protein</fullName>
    </recommendedName>
</protein>
<evidence type="ECO:0000256" key="3">
    <source>
        <dbReference type="PROSITE-ProRule" id="PRU00023"/>
    </source>
</evidence>
<evidence type="ECO:0008006" key="9">
    <source>
        <dbReference type="Google" id="ProtNLM"/>
    </source>
</evidence>
<name>A0ABR2GJM6_9EUKA</name>
<dbReference type="EMBL" id="JAPFFF010000017">
    <property type="protein sequence ID" value="KAK8863648.1"/>
    <property type="molecule type" value="Genomic_DNA"/>
</dbReference>
<dbReference type="PROSITE" id="PS50088">
    <property type="entry name" value="ANK_REPEAT"/>
    <property type="match status" value="4"/>
</dbReference>
<accession>A0ABR2GJM6</accession>
<dbReference type="Proteomes" id="UP001470230">
    <property type="component" value="Unassembled WGS sequence"/>
</dbReference>
<dbReference type="PROSITE" id="PS50297">
    <property type="entry name" value="ANK_REP_REGION"/>
    <property type="match status" value="4"/>
</dbReference>
<feature type="repeat" description="ANK" evidence="3">
    <location>
        <begin position="121"/>
        <end position="153"/>
    </location>
</feature>
<dbReference type="PANTHER" id="PTHR24171">
    <property type="entry name" value="ANKYRIN REPEAT DOMAIN-CONTAINING PROTEIN 39-RELATED"/>
    <property type="match status" value="1"/>
</dbReference>
<reference evidence="5 8" key="1">
    <citation type="submission" date="2024-04" db="EMBL/GenBank/DDBJ databases">
        <title>Tritrichomonas musculus Genome.</title>
        <authorList>
            <person name="Alves-Ferreira E."/>
            <person name="Grigg M."/>
            <person name="Lorenzi H."/>
            <person name="Galac M."/>
        </authorList>
    </citation>
    <scope>NUCLEOTIDE SEQUENCE [LARGE SCALE GENOMIC DNA]</scope>
    <source>
        <strain evidence="5 8">EAF2021</strain>
    </source>
</reference>
<keyword evidence="8" id="KW-1185">Reference proteome</keyword>
<dbReference type="SMART" id="SM00248">
    <property type="entry name" value="ANK"/>
    <property type="match status" value="5"/>
</dbReference>
<feature type="compositionally biased region" description="Polar residues" evidence="4">
    <location>
        <begin position="273"/>
        <end position="283"/>
    </location>
</feature>
<keyword evidence="2 3" id="KW-0040">ANK repeat</keyword>
<evidence type="ECO:0000313" key="8">
    <source>
        <dbReference type="Proteomes" id="UP001470230"/>
    </source>
</evidence>
<evidence type="ECO:0000256" key="4">
    <source>
        <dbReference type="SAM" id="MobiDB-lite"/>
    </source>
</evidence>
<evidence type="ECO:0000256" key="1">
    <source>
        <dbReference type="ARBA" id="ARBA00022737"/>
    </source>
</evidence>
<evidence type="ECO:0000313" key="5">
    <source>
        <dbReference type="EMBL" id="KAK8833866.1"/>
    </source>
</evidence>
<dbReference type="Pfam" id="PF12796">
    <property type="entry name" value="Ank_2"/>
    <property type="match status" value="2"/>
</dbReference>
<dbReference type="Gene3D" id="1.25.40.20">
    <property type="entry name" value="Ankyrin repeat-containing domain"/>
    <property type="match status" value="2"/>
</dbReference>